<proteinExistence type="predicted"/>
<dbReference type="InterPro" id="IPR007593">
    <property type="entry name" value="CD225/Dispanin_fam"/>
</dbReference>
<evidence type="ECO:0000313" key="6">
    <source>
        <dbReference type="EMBL" id="MEE3850621.1"/>
    </source>
</evidence>
<evidence type="ECO:0000256" key="2">
    <source>
        <dbReference type="ARBA" id="ARBA00022692"/>
    </source>
</evidence>
<feature type="transmembrane region" description="Helical" evidence="5">
    <location>
        <begin position="78"/>
        <end position="98"/>
    </location>
</feature>
<dbReference type="EMBL" id="JAZDUF010000002">
    <property type="protein sequence ID" value="MEE3850621.1"/>
    <property type="molecule type" value="Genomic_DNA"/>
</dbReference>
<dbReference type="Pfam" id="PF04505">
    <property type="entry name" value="CD225"/>
    <property type="match status" value="1"/>
</dbReference>
<evidence type="ECO:0000256" key="1">
    <source>
        <dbReference type="ARBA" id="ARBA00004370"/>
    </source>
</evidence>
<reference evidence="6 7" key="1">
    <citation type="submission" date="2024-01" db="EMBL/GenBank/DDBJ databases">
        <title>Draft genome sequence of Gordonia sp. LSe1-13.</title>
        <authorList>
            <person name="Suphannarot A."/>
            <person name="Mingma R."/>
        </authorList>
    </citation>
    <scope>NUCLEOTIDE SEQUENCE [LARGE SCALE GENOMIC DNA]</scope>
    <source>
        <strain evidence="6 7">LSe1-13</strain>
    </source>
</reference>
<protein>
    <submittedName>
        <fullName evidence="6">CD225/dispanin family protein</fullName>
    </submittedName>
</protein>
<dbReference type="RefSeq" id="WP_330432257.1">
    <property type="nucleotide sequence ID" value="NZ_JAZDUF010000002.1"/>
</dbReference>
<gene>
    <name evidence="6" type="ORF">VZC37_09765</name>
</gene>
<keyword evidence="2 5" id="KW-0812">Transmembrane</keyword>
<evidence type="ECO:0000256" key="3">
    <source>
        <dbReference type="ARBA" id="ARBA00022989"/>
    </source>
</evidence>
<evidence type="ECO:0000256" key="4">
    <source>
        <dbReference type="ARBA" id="ARBA00023136"/>
    </source>
</evidence>
<comment type="caution">
    <text evidence="6">The sequence shown here is derived from an EMBL/GenBank/DDBJ whole genome shotgun (WGS) entry which is preliminary data.</text>
</comment>
<evidence type="ECO:0000313" key="7">
    <source>
        <dbReference type="Proteomes" id="UP001347146"/>
    </source>
</evidence>
<keyword evidence="4 5" id="KW-0472">Membrane</keyword>
<evidence type="ECO:0000256" key="5">
    <source>
        <dbReference type="SAM" id="Phobius"/>
    </source>
</evidence>
<dbReference type="Proteomes" id="UP001347146">
    <property type="component" value="Unassembled WGS sequence"/>
</dbReference>
<sequence>MYPTQRQTDTQRAAHETIAAECSDLTMPATNAAWAGVALVFFWPLGIAALHQSSQVTPLWLTGDHEAAEEASEKARAYGSYALGLFVWTALVVATILWP</sequence>
<keyword evidence="7" id="KW-1185">Reference proteome</keyword>
<accession>A0ABU7MDA7</accession>
<keyword evidence="3 5" id="KW-1133">Transmembrane helix</keyword>
<organism evidence="6 7">
    <name type="scientific">Gordonia sesuvii</name>
    <dbReference type="NCBI Taxonomy" id="3116777"/>
    <lineage>
        <taxon>Bacteria</taxon>
        <taxon>Bacillati</taxon>
        <taxon>Actinomycetota</taxon>
        <taxon>Actinomycetes</taxon>
        <taxon>Mycobacteriales</taxon>
        <taxon>Gordoniaceae</taxon>
        <taxon>Gordonia</taxon>
    </lineage>
</organism>
<comment type="subcellular location">
    <subcellularLocation>
        <location evidence="1">Membrane</location>
    </subcellularLocation>
</comment>
<name>A0ABU7MDA7_9ACTN</name>